<accession>A0A6A6JLQ9</accession>
<proteinExistence type="predicted"/>
<gene>
    <name evidence="2" type="ORF">EI97DRAFT_416321</name>
</gene>
<dbReference type="RefSeq" id="XP_033654981.1">
    <property type="nucleotide sequence ID" value="XM_033796890.1"/>
</dbReference>
<dbReference type="AlphaFoldDB" id="A0A6A6JLQ9"/>
<dbReference type="EMBL" id="ML986490">
    <property type="protein sequence ID" value="KAF2277442.1"/>
    <property type="molecule type" value="Genomic_DNA"/>
</dbReference>
<organism evidence="2 3">
    <name type="scientific">Westerdykella ornata</name>
    <dbReference type="NCBI Taxonomy" id="318751"/>
    <lineage>
        <taxon>Eukaryota</taxon>
        <taxon>Fungi</taxon>
        <taxon>Dikarya</taxon>
        <taxon>Ascomycota</taxon>
        <taxon>Pezizomycotina</taxon>
        <taxon>Dothideomycetes</taxon>
        <taxon>Pleosporomycetidae</taxon>
        <taxon>Pleosporales</taxon>
        <taxon>Sporormiaceae</taxon>
        <taxon>Westerdykella</taxon>
    </lineage>
</organism>
<evidence type="ECO:0000313" key="2">
    <source>
        <dbReference type="EMBL" id="KAF2277442.1"/>
    </source>
</evidence>
<reference evidence="2" key="1">
    <citation type="journal article" date="2020" name="Stud. Mycol.">
        <title>101 Dothideomycetes genomes: a test case for predicting lifestyles and emergence of pathogens.</title>
        <authorList>
            <person name="Haridas S."/>
            <person name="Albert R."/>
            <person name="Binder M."/>
            <person name="Bloem J."/>
            <person name="Labutti K."/>
            <person name="Salamov A."/>
            <person name="Andreopoulos B."/>
            <person name="Baker S."/>
            <person name="Barry K."/>
            <person name="Bills G."/>
            <person name="Bluhm B."/>
            <person name="Cannon C."/>
            <person name="Castanera R."/>
            <person name="Culley D."/>
            <person name="Daum C."/>
            <person name="Ezra D."/>
            <person name="Gonzalez J."/>
            <person name="Henrissat B."/>
            <person name="Kuo A."/>
            <person name="Liang C."/>
            <person name="Lipzen A."/>
            <person name="Lutzoni F."/>
            <person name="Magnuson J."/>
            <person name="Mondo S."/>
            <person name="Nolan M."/>
            <person name="Ohm R."/>
            <person name="Pangilinan J."/>
            <person name="Park H.-J."/>
            <person name="Ramirez L."/>
            <person name="Alfaro M."/>
            <person name="Sun H."/>
            <person name="Tritt A."/>
            <person name="Yoshinaga Y."/>
            <person name="Zwiers L.-H."/>
            <person name="Turgeon B."/>
            <person name="Goodwin S."/>
            <person name="Spatafora J."/>
            <person name="Crous P."/>
            <person name="Grigoriev I."/>
        </authorList>
    </citation>
    <scope>NUCLEOTIDE SEQUENCE</scope>
    <source>
        <strain evidence="2">CBS 379.55</strain>
    </source>
</reference>
<dbReference type="OrthoDB" id="5395975at2759"/>
<evidence type="ECO:0000256" key="1">
    <source>
        <dbReference type="SAM" id="MobiDB-lite"/>
    </source>
</evidence>
<feature type="region of interest" description="Disordered" evidence="1">
    <location>
        <begin position="36"/>
        <end position="112"/>
    </location>
</feature>
<keyword evidence="3" id="KW-1185">Reference proteome</keyword>
<feature type="region of interest" description="Disordered" evidence="1">
    <location>
        <begin position="128"/>
        <end position="149"/>
    </location>
</feature>
<name>A0A6A6JLQ9_WESOR</name>
<evidence type="ECO:0000313" key="3">
    <source>
        <dbReference type="Proteomes" id="UP000800097"/>
    </source>
</evidence>
<feature type="region of interest" description="Disordered" evidence="1">
    <location>
        <begin position="175"/>
        <end position="236"/>
    </location>
</feature>
<protein>
    <submittedName>
        <fullName evidence="2">Uncharacterized protein</fullName>
    </submittedName>
</protein>
<sequence>MDNMDEVLVHITTPTTRQKDEVYRSLANAYHQFEPCSVHHSEPTGNMISHSGPDGDPVNADTNQGQASEDDLLPSKESFWSFPTHVSSEKSENFPPPDPSRTPADSMADSLVDSSRLAQLERIRKVWKKRQDARSSVSQAFRSSGRKNDRELDDAAYLDDTQLAAQAIQSQLSDTCSMTSEDTSDDEFNSCYHGTAVPAGPPPEASSANADDENKRQSPESISQKCQDSPVPEKDYQDRLEDLQVSDEDVSAYSFDLDVLPVQIVPPGPTISVGAADKLPSQMTAFLHTVKRRGSGLFVPVDRTRALEADERGYWSVDTTEWPVTTQNRFWRSLNHRVSCGDLGWGILLYRESECTKQDVSLGRIRVYCWGEVAEAIWLVLWICSGGNIHGSLSKWLDAEGTMVIQMP</sequence>
<dbReference type="Proteomes" id="UP000800097">
    <property type="component" value="Unassembled WGS sequence"/>
</dbReference>
<dbReference type="GeneID" id="54550065"/>